<feature type="coiled-coil region" evidence="3">
    <location>
        <begin position="226"/>
        <end position="257"/>
    </location>
</feature>
<keyword evidence="3" id="KW-0175">Coiled coil</keyword>
<keyword evidence="8" id="KW-1185">Reference proteome</keyword>
<dbReference type="Pfam" id="PF00620">
    <property type="entry name" value="RhoGAP"/>
    <property type="match status" value="1"/>
</dbReference>
<protein>
    <submittedName>
        <fullName evidence="7">SH3 domain-binding protein 1</fullName>
    </submittedName>
</protein>
<comment type="caution">
    <text evidence="7">The sequence shown here is derived from an EMBL/GenBank/DDBJ whole genome shotgun (WGS) entry which is preliminary data.</text>
</comment>
<dbReference type="Pfam" id="PF03114">
    <property type="entry name" value="BAR"/>
    <property type="match status" value="1"/>
</dbReference>
<feature type="compositionally biased region" description="Pro residues" evidence="4">
    <location>
        <begin position="687"/>
        <end position="699"/>
    </location>
</feature>
<dbReference type="SMART" id="SM00324">
    <property type="entry name" value="RhoGAP"/>
    <property type="match status" value="1"/>
</dbReference>
<proteinExistence type="predicted"/>
<feature type="compositionally biased region" description="Pro residues" evidence="4">
    <location>
        <begin position="744"/>
        <end position="754"/>
    </location>
</feature>
<dbReference type="Gene3D" id="1.10.555.10">
    <property type="entry name" value="Rho GTPase activation protein"/>
    <property type="match status" value="1"/>
</dbReference>
<evidence type="ECO:0000259" key="5">
    <source>
        <dbReference type="PROSITE" id="PS50238"/>
    </source>
</evidence>
<dbReference type="Gene3D" id="1.20.1270.60">
    <property type="entry name" value="Arfaptin homology (AH) domain/BAR domain"/>
    <property type="match status" value="1"/>
</dbReference>
<sequence length="763" mass="83160">MKRQLYRMRQLAHTGSSGRLRCRRPTQAWWVLKPRGLRFHIQEVEGGRSGSPNPTDSAEAPFPHSTPETAEFLGEDLLQVEQRLEPAKRAAHNVHKRLQACLQGQSGADMDKRVKKLPLMALSTTMAESFKDLDPDSSMGKALEMSCAIQNQLARILAEFEMTLERDVLQPLSRLSEEELPAILKHKKSLQKLVSDWNTLKSRLSQAAKNSGSGQGLGGGSGSHTYNTTANKVEMLKEEEEELKKKVEQCKDEYLADLYHFSTKEDSYAHYFIHVSPRCSCSHLKPRSTSRTPKRWWLLEIQADYHRKSLTSLDTALAELRDNHSQTDPSPLTTAAPFSRVYGVSLRTHLQDLGRDIALPIEACVLLLLSEGMQEEGLFRLAAGASVLKRLKQTMASDPHSLEEFCSDPHAVAGALKSYLRELPEPLMTSDLYDDWMRAASLKDPVARLEALHDVCSHLPQENFNNLRYLMKFLALLAEEQDVNKMTPSNIAIVLGPNLLWPPEKEGDQAQLDAASVSSIQVVGVVEALIQNADTLFPGDINFNVSGIFSGLAPQEKVSSQQVSEEVPPVAVPAPAAPPAPTPASASMAVRERTESELPKPTSPKVSRSPTETAASAEDLTRKSGAALIVERTAKRPAPARPTMPPPQPSSSRSSPPAPSLPPGSVSPGTPQALPRRLVGTSLRAPTVPPPLPPVPPQPARRQSRRLPASPCPASPVTSNMPAQVDQGAATEDRGGPEAVGGHAPPPALPPQPRPRGLISETD</sequence>
<feature type="compositionally biased region" description="Polar residues" evidence="4">
    <location>
        <begin position="604"/>
        <end position="614"/>
    </location>
</feature>
<dbReference type="InterPro" id="IPR000198">
    <property type="entry name" value="RhoGAP_dom"/>
</dbReference>
<dbReference type="EMBL" id="BAAFST010000015">
    <property type="protein sequence ID" value="GAB1299565.1"/>
    <property type="molecule type" value="Genomic_DNA"/>
</dbReference>
<feature type="domain" description="Rho-GAP" evidence="5">
    <location>
        <begin position="344"/>
        <end position="537"/>
    </location>
</feature>
<evidence type="ECO:0000313" key="7">
    <source>
        <dbReference type="EMBL" id="GAB1299565.1"/>
    </source>
</evidence>
<dbReference type="SUPFAM" id="SSF48350">
    <property type="entry name" value="GTPase activation domain, GAP"/>
    <property type="match status" value="1"/>
</dbReference>
<dbReference type="PROSITE" id="PS51021">
    <property type="entry name" value="BAR"/>
    <property type="match status" value="1"/>
</dbReference>
<evidence type="ECO:0000313" key="8">
    <source>
        <dbReference type="Proteomes" id="UP001623349"/>
    </source>
</evidence>
<feature type="domain" description="BAR" evidence="6">
    <location>
        <begin position="62"/>
        <end position="330"/>
    </location>
</feature>
<dbReference type="PROSITE" id="PS50238">
    <property type="entry name" value="RHOGAP"/>
    <property type="match status" value="1"/>
</dbReference>
<dbReference type="SMART" id="SM00721">
    <property type="entry name" value="BAR"/>
    <property type="match status" value="1"/>
</dbReference>
<dbReference type="InterPro" id="IPR008936">
    <property type="entry name" value="Rho_GTPase_activation_prot"/>
</dbReference>
<keyword evidence="2" id="KW-0597">Phosphoprotein</keyword>
<feature type="region of interest" description="Disordered" evidence="4">
    <location>
        <begin position="559"/>
        <end position="763"/>
    </location>
</feature>
<dbReference type="InterPro" id="IPR004148">
    <property type="entry name" value="BAR_dom"/>
</dbReference>
<dbReference type="InterPro" id="IPR027267">
    <property type="entry name" value="AH/BAR_dom_sf"/>
</dbReference>
<evidence type="ECO:0000256" key="4">
    <source>
        <dbReference type="SAM" id="MobiDB-lite"/>
    </source>
</evidence>
<gene>
    <name evidence="7" type="ORF">APTSU1_001480100</name>
</gene>
<dbReference type="PANTHER" id="PTHR14130:SF12">
    <property type="entry name" value="BARGIN-RELATED"/>
    <property type="match status" value="1"/>
</dbReference>
<dbReference type="Proteomes" id="UP001623349">
    <property type="component" value="Unassembled WGS sequence"/>
</dbReference>
<dbReference type="SUPFAM" id="SSF103657">
    <property type="entry name" value="BAR/IMD domain-like"/>
    <property type="match status" value="1"/>
</dbReference>
<name>A0ABQ0FJX9_APOSI</name>
<feature type="compositionally biased region" description="Pro residues" evidence="4">
    <location>
        <begin position="639"/>
        <end position="649"/>
    </location>
</feature>
<feature type="compositionally biased region" description="Pro residues" evidence="4">
    <location>
        <begin position="570"/>
        <end position="582"/>
    </location>
</feature>
<dbReference type="InterPro" id="IPR047165">
    <property type="entry name" value="RHG17/44/SH3BP1-like"/>
</dbReference>
<evidence type="ECO:0000256" key="2">
    <source>
        <dbReference type="ARBA" id="ARBA00022553"/>
    </source>
</evidence>
<organism evidence="7 8">
    <name type="scientific">Apodemus speciosus</name>
    <name type="common">Large Japanese field mouse</name>
    <dbReference type="NCBI Taxonomy" id="105296"/>
    <lineage>
        <taxon>Eukaryota</taxon>
        <taxon>Metazoa</taxon>
        <taxon>Chordata</taxon>
        <taxon>Craniata</taxon>
        <taxon>Vertebrata</taxon>
        <taxon>Euteleostomi</taxon>
        <taxon>Mammalia</taxon>
        <taxon>Eutheria</taxon>
        <taxon>Euarchontoglires</taxon>
        <taxon>Glires</taxon>
        <taxon>Rodentia</taxon>
        <taxon>Myomorpha</taxon>
        <taxon>Muroidea</taxon>
        <taxon>Muridae</taxon>
        <taxon>Murinae</taxon>
        <taxon>Apodemus</taxon>
    </lineage>
</organism>
<keyword evidence="1" id="KW-0343">GTPase activation</keyword>
<evidence type="ECO:0000259" key="6">
    <source>
        <dbReference type="PROSITE" id="PS51021"/>
    </source>
</evidence>
<reference evidence="7 8" key="1">
    <citation type="submission" date="2024-08" db="EMBL/GenBank/DDBJ databases">
        <title>The draft genome of Apodemus speciosus.</title>
        <authorList>
            <person name="Nabeshima K."/>
            <person name="Suzuki S."/>
            <person name="Onuma M."/>
        </authorList>
    </citation>
    <scope>NUCLEOTIDE SEQUENCE [LARGE SCALE GENOMIC DNA]</scope>
    <source>
        <strain evidence="7">IB14-021</strain>
    </source>
</reference>
<evidence type="ECO:0000256" key="1">
    <source>
        <dbReference type="ARBA" id="ARBA00022468"/>
    </source>
</evidence>
<accession>A0ABQ0FJX9</accession>
<dbReference type="PANTHER" id="PTHR14130">
    <property type="entry name" value="3BP-1 RELATED RHOGAP"/>
    <property type="match status" value="1"/>
</dbReference>
<feature type="region of interest" description="Disordered" evidence="4">
    <location>
        <begin position="44"/>
        <end position="68"/>
    </location>
</feature>
<evidence type="ECO:0000256" key="3">
    <source>
        <dbReference type="SAM" id="Coils"/>
    </source>
</evidence>